<keyword evidence="3" id="KW-1185">Reference proteome</keyword>
<dbReference type="Gramene" id="OMERI09G13100.1">
    <property type="protein sequence ID" value="OMERI09G13100.1"/>
    <property type="gene ID" value="OMERI09G13100"/>
</dbReference>
<organism evidence="2">
    <name type="scientific">Oryza meridionalis</name>
    <dbReference type="NCBI Taxonomy" id="40149"/>
    <lineage>
        <taxon>Eukaryota</taxon>
        <taxon>Viridiplantae</taxon>
        <taxon>Streptophyta</taxon>
        <taxon>Embryophyta</taxon>
        <taxon>Tracheophyta</taxon>
        <taxon>Spermatophyta</taxon>
        <taxon>Magnoliopsida</taxon>
        <taxon>Liliopsida</taxon>
        <taxon>Poales</taxon>
        <taxon>Poaceae</taxon>
        <taxon>BOP clade</taxon>
        <taxon>Oryzoideae</taxon>
        <taxon>Oryzeae</taxon>
        <taxon>Oryzinae</taxon>
        <taxon>Oryza</taxon>
    </lineage>
</organism>
<feature type="compositionally biased region" description="Basic and acidic residues" evidence="1">
    <location>
        <begin position="103"/>
        <end position="130"/>
    </location>
</feature>
<feature type="region of interest" description="Disordered" evidence="1">
    <location>
        <begin position="99"/>
        <end position="149"/>
    </location>
</feature>
<dbReference type="AlphaFoldDB" id="A0A0E0EU89"/>
<dbReference type="HOGENOM" id="CLU_1063115_0_0_1"/>
<reference evidence="2" key="1">
    <citation type="submission" date="2015-04" db="UniProtKB">
        <authorList>
            <consortium name="EnsemblPlants"/>
        </authorList>
    </citation>
    <scope>IDENTIFICATION</scope>
</reference>
<feature type="region of interest" description="Disordered" evidence="1">
    <location>
        <begin position="237"/>
        <end position="262"/>
    </location>
</feature>
<reference evidence="2" key="2">
    <citation type="submission" date="2018-05" db="EMBL/GenBank/DDBJ databases">
        <title>OmerRS3 (Oryza meridionalis Reference Sequence Version 3).</title>
        <authorList>
            <person name="Zhang J."/>
            <person name="Kudrna D."/>
            <person name="Lee S."/>
            <person name="Talag J."/>
            <person name="Welchert J."/>
            <person name="Wing R.A."/>
        </authorList>
    </citation>
    <scope>NUCLEOTIDE SEQUENCE [LARGE SCALE GENOMIC DNA]</scope>
    <source>
        <strain evidence="2">cv. OR44</strain>
    </source>
</reference>
<evidence type="ECO:0000256" key="1">
    <source>
        <dbReference type="SAM" id="MobiDB-lite"/>
    </source>
</evidence>
<name>A0A0E0EU89_9ORYZ</name>
<evidence type="ECO:0000313" key="3">
    <source>
        <dbReference type="Proteomes" id="UP000008021"/>
    </source>
</evidence>
<dbReference type="Proteomes" id="UP000008021">
    <property type="component" value="Chromosome 9"/>
</dbReference>
<accession>A0A0E0EU89</accession>
<sequence>MGDATAVMAVTGDAAARADGGERSGARAPPPAATHKAHEAKERWRRYGGGRHGIGLVGGERVWPSGRVKRALAAASKSGVETVRWAAAAAGVWMGTAVGGGRGGERIEGGEGHRDRKGSATLEKADEAVARKTGGTERGGAVADDDDGDMFKEEEDARSSSLAAASFDLLLESGHHYHHQLAAHLSMANPRIAAALAAAPTVVSSPLLSPRAAPPPPPPPSILLLVIVGSWRRHDTRGGGRLAVARRPPRPPPLSVVHHRRR</sequence>
<protein>
    <submittedName>
        <fullName evidence="2">Uncharacterized protein</fullName>
    </submittedName>
</protein>
<evidence type="ECO:0000313" key="2">
    <source>
        <dbReference type="EnsemblPlants" id="OMERI09G13100.1"/>
    </source>
</evidence>
<proteinExistence type="predicted"/>
<feature type="region of interest" description="Disordered" evidence="1">
    <location>
        <begin position="13"/>
        <end position="41"/>
    </location>
</feature>
<dbReference type="EnsemblPlants" id="OMERI09G13100.1">
    <property type="protein sequence ID" value="OMERI09G13100.1"/>
    <property type="gene ID" value="OMERI09G13100"/>
</dbReference>